<gene>
    <name evidence="2" type="ORF">NP233_g3530</name>
</gene>
<dbReference type="AlphaFoldDB" id="A0AAD5VWB6"/>
<evidence type="ECO:0000313" key="3">
    <source>
        <dbReference type="Proteomes" id="UP001213000"/>
    </source>
</evidence>
<dbReference type="Gene3D" id="3.40.50.300">
    <property type="entry name" value="P-loop containing nucleotide triphosphate hydrolases"/>
    <property type="match status" value="1"/>
</dbReference>
<evidence type="ECO:0008006" key="4">
    <source>
        <dbReference type="Google" id="ProtNLM"/>
    </source>
</evidence>
<name>A0AAD5VWB6_9AGAR</name>
<reference evidence="2" key="1">
    <citation type="submission" date="2022-07" db="EMBL/GenBank/DDBJ databases">
        <title>Genome Sequence of Leucocoprinus birnbaumii.</title>
        <authorList>
            <person name="Buettner E."/>
        </authorList>
    </citation>
    <scope>NUCLEOTIDE SEQUENCE</scope>
    <source>
        <strain evidence="2">VT141</strain>
    </source>
</reference>
<accession>A0AAD5VWB6</accession>
<dbReference type="SUPFAM" id="SSF52540">
    <property type="entry name" value="P-loop containing nucleoside triphosphate hydrolases"/>
    <property type="match status" value="1"/>
</dbReference>
<dbReference type="InterPro" id="IPR027417">
    <property type="entry name" value="P-loop_NTPase"/>
</dbReference>
<proteinExistence type="predicted"/>
<dbReference type="Proteomes" id="UP001213000">
    <property type="component" value="Unassembled WGS sequence"/>
</dbReference>
<comment type="caution">
    <text evidence="2">The sequence shown here is derived from an EMBL/GenBank/DDBJ whole genome shotgun (WGS) entry which is preliminary data.</text>
</comment>
<dbReference type="EMBL" id="JANIEX010000171">
    <property type="protein sequence ID" value="KAJ3571767.1"/>
    <property type="molecule type" value="Genomic_DNA"/>
</dbReference>
<feature type="region of interest" description="Disordered" evidence="1">
    <location>
        <begin position="233"/>
        <end position="259"/>
    </location>
</feature>
<protein>
    <recommendedName>
        <fullName evidence="4">AIG1-type G domain-containing protein</fullName>
    </recommendedName>
</protein>
<sequence>MGGVLGAVCESYHVQTHVFALGEHKIQLVDMPGFDDTSKSDTDLLKTISDFLFAEYQKGVLVHGILFFHRISDVRVGGTSKRNFTMFKKLCGEEAFENVAIVTTRWDQETDIIGNERLTELRAKPQLFKAVIDGGGEIFRHDRNEESGRQIIQHLVGKAPKSLLVQREMAEGKEVLETTAGQELQREIMEQVERHRKEMTELLEEMEEIRDEAGLAELQEECQALRNKMARLQEESQKLSGTPNERNEELHDPEQPAQHYVEESIPVDEDERLGKAIEEVKEELRVLGVQLKEERLYREVNHRRLEDIEKKLIGMVTMPVQLLTVWDRFLTVLGYPKSRV</sequence>
<feature type="compositionally biased region" description="Basic and acidic residues" evidence="1">
    <location>
        <begin position="245"/>
        <end position="254"/>
    </location>
</feature>
<evidence type="ECO:0000313" key="2">
    <source>
        <dbReference type="EMBL" id="KAJ3571767.1"/>
    </source>
</evidence>
<evidence type="ECO:0000256" key="1">
    <source>
        <dbReference type="SAM" id="MobiDB-lite"/>
    </source>
</evidence>
<organism evidence="2 3">
    <name type="scientific">Leucocoprinus birnbaumii</name>
    <dbReference type="NCBI Taxonomy" id="56174"/>
    <lineage>
        <taxon>Eukaryota</taxon>
        <taxon>Fungi</taxon>
        <taxon>Dikarya</taxon>
        <taxon>Basidiomycota</taxon>
        <taxon>Agaricomycotina</taxon>
        <taxon>Agaricomycetes</taxon>
        <taxon>Agaricomycetidae</taxon>
        <taxon>Agaricales</taxon>
        <taxon>Agaricineae</taxon>
        <taxon>Agaricaceae</taxon>
        <taxon>Leucocoprinus</taxon>
    </lineage>
</organism>
<keyword evidence="3" id="KW-1185">Reference proteome</keyword>